<evidence type="ECO:0000256" key="2">
    <source>
        <dbReference type="ARBA" id="ARBA00006484"/>
    </source>
</evidence>
<feature type="active site" description="Proton acceptor" evidence="8">
    <location>
        <position position="151"/>
    </location>
</feature>
<dbReference type="InterPro" id="IPR057326">
    <property type="entry name" value="KR_dom"/>
</dbReference>
<comment type="similarity">
    <text evidence="2 10">Belongs to the short-chain dehydrogenases/reductases (SDR) family.</text>
</comment>
<dbReference type="FunFam" id="3.40.50.720:FF:000173">
    <property type="entry name" value="3-oxoacyl-[acyl-carrier protein] reductase"/>
    <property type="match status" value="1"/>
</dbReference>
<dbReference type="Pfam" id="PF00106">
    <property type="entry name" value="adh_short"/>
    <property type="match status" value="1"/>
</dbReference>
<dbReference type="NCBIfam" id="NF009466">
    <property type="entry name" value="PRK12826.1-2"/>
    <property type="match status" value="1"/>
</dbReference>
<protein>
    <recommendedName>
        <fullName evidence="3 11">3-oxoacyl-[acyl-carrier-protein] reductase</fullName>
        <ecNumber evidence="3 11">1.1.1.100</ecNumber>
    </recommendedName>
</protein>
<dbReference type="InterPro" id="IPR011284">
    <property type="entry name" value="3oxo_ACP_reduc"/>
</dbReference>
<comment type="subunit">
    <text evidence="11">Homotetramer.</text>
</comment>
<feature type="binding site" evidence="9">
    <location>
        <position position="86"/>
    </location>
    <ligand>
        <name>NADP(+)</name>
        <dbReference type="ChEBI" id="CHEBI:58349"/>
    </ligand>
</feature>
<sequence length="243" mass="26064">MKEKVVIVTGSTRGIGYEIGLSFLKQGAFVVFNGRKPLNDEWYATLAPYHTQMMYVEGAVQEAEDAKRIVEETIATYGCVDILINNAGITRDGLLMRMDSTDFTEVINVNLVGTFQMTQAVTKTMLKQRSGAIINIASVVGLIGNAGQTNYAASKAGVVGFTKSVARELASRGITCNAIAPGFIESDMTAILSEKVKEQALKQIPLGCFGQAEDVARAALFIAKQSYMTGQVLNVDGGMVMNG</sequence>
<evidence type="ECO:0000259" key="12">
    <source>
        <dbReference type="SMART" id="SM00822"/>
    </source>
</evidence>
<dbReference type="AlphaFoldDB" id="A0AAE9XGH1"/>
<dbReference type="PROSITE" id="PS00061">
    <property type="entry name" value="ADH_SHORT"/>
    <property type="match status" value="1"/>
</dbReference>
<name>A0AAE9XGH1_9ENTE</name>
<dbReference type="InterPro" id="IPR020904">
    <property type="entry name" value="Sc_DH/Rdtase_CS"/>
</dbReference>
<evidence type="ECO:0000313" key="14">
    <source>
        <dbReference type="Proteomes" id="UP001179600"/>
    </source>
</evidence>
<feature type="binding site" evidence="9">
    <location>
        <begin position="10"/>
        <end position="13"/>
    </location>
    <ligand>
        <name>NADP(+)</name>
        <dbReference type="ChEBI" id="CHEBI:58349"/>
    </ligand>
</feature>
<evidence type="ECO:0000256" key="1">
    <source>
        <dbReference type="ARBA" id="ARBA00005194"/>
    </source>
</evidence>
<dbReference type="GO" id="GO:0051287">
    <property type="term" value="F:NAD binding"/>
    <property type="evidence" value="ECO:0007669"/>
    <property type="project" value="UniProtKB-UniRule"/>
</dbReference>
<evidence type="ECO:0000256" key="9">
    <source>
        <dbReference type="PIRSR" id="PIRSR611284-2"/>
    </source>
</evidence>
<feature type="binding site" evidence="9">
    <location>
        <position position="184"/>
    </location>
    <ligand>
        <name>NADP(+)</name>
        <dbReference type="ChEBI" id="CHEBI:58349"/>
    </ligand>
</feature>
<keyword evidence="9 11" id="KW-0521">NADP</keyword>
<feature type="domain" description="Ketoreductase" evidence="12">
    <location>
        <begin position="4"/>
        <end position="187"/>
    </location>
</feature>
<dbReference type="Proteomes" id="UP001179600">
    <property type="component" value="Chromosome"/>
</dbReference>
<gene>
    <name evidence="13" type="primary">fabG</name>
    <name evidence="13" type="ORF">PML95_05840</name>
</gene>
<keyword evidence="11" id="KW-0443">Lipid metabolism</keyword>
<dbReference type="EMBL" id="CP116507">
    <property type="protein sequence ID" value="WCG21926.1"/>
    <property type="molecule type" value="Genomic_DNA"/>
</dbReference>
<comment type="catalytic activity">
    <reaction evidence="7 11">
        <text>a (3R)-hydroxyacyl-[ACP] + NADP(+) = a 3-oxoacyl-[ACP] + NADPH + H(+)</text>
        <dbReference type="Rhea" id="RHEA:17397"/>
        <dbReference type="Rhea" id="RHEA-COMP:9916"/>
        <dbReference type="Rhea" id="RHEA-COMP:9945"/>
        <dbReference type="ChEBI" id="CHEBI:15378"/>
        <dbReference type="ChEBI" id="CHEBI:57783"/>
        <dbReference type="ChEBI" id="CHEBI:58349"/>
        <dbReference type="ChEBI" id="CHEBI:78776"/>
        <dbReference type="ChEBI" id="CHEBI:78827"/>
        <dbReference type="EC" id="1.1.1.100"/>
    </reaction>
</comment>
<evidence type="ECO:0000256" key="6">
    <source>
        <dbReference type="ARBA" id="ARBA00023160"/>
    </source>
</evidence>
<dbReference type="InterPro" id="IPR036291">
    <property type="entry name" value="NAD(P)-bd_dom_sf"/>
</dbReference>
<reference evidence="13" key="1">
    <citation type="submission" date="2023-01" db="EMBL/GenBank/DDBJ databases">
        <title>Oxazolidinone resistance genes in florfenicol resistant enterococci from beef cattle and veal calves at slaughter.</title>
        <authorList>
            <person name="Biggel M."/>
        </authorList>
    </citation>
    <scope>NUCLEOTIDE SEQUENCE</scope>
    <source>
        <strain evidence="13">K204-1</strain>
    </source>
</reference>
<dbReference type="InterPro" id="IPR002347">
    <property type="entry name" value="SDR_fam"/>
</dbReference>
<evidence type="ECO:0000256" key="5">
    <source>
        <dbReference type="ARBA" id="ARBA00023002"/>
    </source>
</evidence>
<proteinExistence type="inferred from homology"/>
<dbReference type="GO" id="GO:0006633">
    <property type="term" value="P:fatty acid biosynthetic process"/>
    <property type="evidence" value="ECO:0007669"/>
    <property type="project" value="UniProtKB-KW"/>
</dbReference>
<accession>A0AAE9XGH1</accession>
<evidence type="ECO:0000256" key="3">
    <source>
        <dbReference type="ARBA" id="ARBA00012948"/>
    </source>
</evidence>
<comment type="pathway">
    <text evidence="1 11">Lipid metabolism; fatty acid biosynthesis.</text>
</comment>
<organism evidence="13 14">
    <name type="scientific">Vagococcus lutrae</name>
    <dbReference type="NCBI Taxonomy" id="81947"/>
    <lineage>
        <taxon>Bacteria</taxon>
        <taxon>Bacillati</taxon>
        <taxon>Bacillota</taxon>
        <taxon>Bacilli</taxon>
        <taxon>Lactobacillales</taxon>
        <taxon>Enterococcaceae</taxon>
        <taxon>Vagococcus</taxon>
    </lineage>
</organism>
<dbReference type="PANTHER" id="PTHR42879">
    <property type="entry name" value="3-OXOACYL-(ACYL-CARRIER-PROTEIN) REDUCTASE"/>
    <property type="match status" value="1"/>
</dbReference>
<dbReference type="NCBIfam" id="TIGR01830">
    <property type="entry name" value="3oxo_ACP_reduc"/>
    <property type="match status" value="1"/>
</dbReference>
<evidence type="ECO:0000313" key="13">
    <source>
        <dbReference type="EMBL" id="WCG21926.1"/>
    </source>
</evidence>
<evidence type="ECO:0000256" key="4">
    <source>
        <dbReference type="ARBA" id="ARBA00022832"/>
    </source>
</evidence>
<dbReference type="EC" id="1.1.1.100" evidence="3 11"/>
<dbReference type="InterPro" id="IPR050259">
    <property type="entry name" value="SDR"/>
</dbReference>
<dbReference type="PRINTS" id="PR00081">
    <property type="entry name" value="GDHRDH"/>
</dbReference>
<dbReference type="RefSeq" id="WP_272163041.1">
    <property type="nucleotide sequence ID" value="NZ_CP116507.1"/>
</dbReference>
<keyword evidence="5 11" id="KW-0560">Oxidoreductase</keyword>
<dbReference type="PRINTS" id="PR00080">
    <property type="entry name" value="SDRFAMILY"/>
</dbReference>
<keyword evidence="4 11" id="KW-0276">Fatty acid metabolism</keyword>
<dbReference type="PANTHER" id="PTHR42879:SF2">
    <property type="entry name" value="3-OXOACYL-[ACYL-CARRIER-PROTEIN] REDUCTASE FABG"/>
    <property type="match status" value="1"/>
</dbReference>
<dbReference type="SUPFAM" id="SSF51735">
    <property type="entry name" value="NAD(P)-binding Rossmann-fold domains"/>
    <property type="match status" value="1"/>
</dbReference>
<evidence type="ECO:0000256" key="7">
    <source>
        <dbReference type="ARBA" id="ARBA00048508"/>
    </source>
</evidence>
<comment type="function">
    <text evidence="11">Catalyzes the NADPH-dependent reduction of beta-ketoacyl-ACP substrates to beta-hydroxyacyl-ACP products, the first reductive step in the elongation cycle of fatty acid biosynthesis.</text>
</comment>
<evidence type="ECO:0000256" key="8">
    <source>
        <dbReference type="PIRSR" id="PIRSR611284-1"/>
    </source>
</evidence>
<evidence type="ECO:0000256" key="11">
    <source>
        <dbReference type="RuleBase" id="RU366074"/>
    </source>
</evidence>
<evidence type="ECO:0000256" key="10">
    <source>
        <dbReference type="RuleBase" id="RU000363"/>
    </source>
</evidence>
<dbReference type="SMART" id="SM00822">
    <property type="entry name" value="PKS_KR"/>
    <property type="match status" value="1"/>
</dbReference>
<keyword evidence="6 11" id="KW-0275">Fatty acid biosynthesis</keyword>
<dbReference type="GO" id="GO:0004316">
    <property type="term" value="F:3-oxoacyl-[acyl-carrier-protein] reductase (NADPH) activity"/>
    <property type="evidence" value="ECO:0007669"/>
    <property type="project" value="UniProtKB-UniRule"/>
</dbReference>
<keyword evidence="11" id="KW-0444">Lipid biosynthesis</keyword>
<feature type="binding site" evidence="9">
    <location>
        <begin position="151"/>
        <end position="155"/>
    </location>
    <ligand>
        <name>NADP(+)</name>
        <dbReference type="ChEBI" id="CHEBI:58349"/>
    </ligand>
</feature>
<dbReference type="Gene3D" id="3.40.50.720">
    <property type="entry name" value="NAD(P)-binding Rossmann-like Domain"/>
    <property type="match status" value="1"/>
</dbReference>